<name>U2LDU5_TRESO</name>
<dbReference type="InterPro" id="IPR015066">
    <property type="entry name" value="DUF1902"/>
</dbReference>
<dbReference type="InterPro" id="IPR035069">
    <property type="entry name" value="TTHA1013/TTHA0281-like"/>
</dbReference>
<dbReference type="SUPFAM" id="SSF143100">
    <property type="entry name" value="TTHA1013/TTHA0281-like"/>
    <property type="match status" value="1"/>
</dbReference>
<dbReference type="OrthoDB" id="361917at2"/>
<dbReference type="eggNOG" id="ENOG5033E6G">
    <property type="taxonomic scope" value="Bacteria"/>
</dbReference>
<protein>
    <submittedName>
        <fullName evidence="2">PF08972 domain protein</fullName>
    </submittedName>
</protein>
<dbReference type="AlphaFoldDB" id="U2LDU5"/>
<evidence type="ECO:0000313" key="5">
    <source>
        <dbReference type="Proteomes" id="UP000016646"/>
    </source>
</evidence>
<accession>U2LDU5</accession>
<evidence type="ECO:0000313" key="3">
    <source>
        <dbReference type="EMBL" id="ERK02653.1"/>
    </source>
</evidence>
<dbReference type="EMBL" id="AVQI01000050">
    <property type="protein sequence ID" value="ERK02653.1"/>
    <property type="molecule type" value="Genomic_DNA"/>
</dbReference>
<proteinExistence type="predicted"/>
<dbReference type="RefSeq" id="WP_021329482.1">
    <property type="nucleotide sequence ID" value="NZ_AUZJ01000009.1"/>
</dbReference>
<evidence type="ECO:0000259" key="1">
    <source>
        <dbReference type="Pfam" id="PF08972"/>
    </source>
</evidence>
<evidence type="ECO:0000313" key="2">
    <source>
        <dbReference type="EMBL" id="ERF61605.1"/>
    </source>
</evidence>
<feature type="domain" description="DUF1902" evidence="1">
    <location>
        <begin position="2"/>
        <end position="70"/>
    </location>
</feature>
<dbReference type="PATRIC" id="fig|1125725.3.peg.341"/>
<dbReference type="Proteomes" id="UP000016412">
    <property type="component" value="Unassembled WGS sequence"/>
</dbReference>
<sequence>MEYRIKTIWDPEAAVWTATSDDVPGLCLESGSLDALIEKVKYTVPELLAMNTKTTAGTDIAVSFAAQRKEVVAL</sequence>
<evidence type="ECO:0000313" key="4">
    <source>
        <dbReference type="Proteomes" id="UP000016412"/>
    </source>
</evidence>
<dbReference type="Gene3D" id="3.30.2390.10">
    <property type="entry name" value="TTHA1013-like"/>
    <property type="match status" value="1"/>
</dbReference>
<organism evidence="2 4">
    <name type="scientific">Treponema socranskii subsp. socranskii VPI DR56BR1116 = ATCC 35536</name>
    <dbReference type="NCBI Taxonomy" id="1125725"/>
    <lineage>
        <taxon>Bacteria</taxon>
        <taxon>Pseudomonadati</taxon>
        <taxon>Spirochaetota</taxon>
        <taxon>Spirochaetia</taxon>
        <taxon>Spirochaetales</taxon>
        <taxon>Treponemataceae</taxon>
        <taxon>Treponema</taxon>
    </lineage>
</organism>
<gene>
    <name evidence="3" type="ORF">HMPREF0860_0029</name>
    <name evidence="2" type="ORF">HMPREF1325_2276</name>
</gene>
<keyword evidence="5" id="KW-1185">Reference proteome</keyword>
<dbReference type="STRING" id="1125725.HMPREF1325_2276"/>
<dbReference type="EMBL" id="AUZJ01000009">
    <property type="protein sequence ID" value="ERF61605.1"/>
    <property type="molecule type" value="Genomic_DNA"/>
</dbReference>
<reference evidence="4 5" key="1">
    <citation type="submission" date="2013-08" db="EMBL/GenBank/DDBJ databases">
        <authorList>
            <person name="Durkin A.S."/>
            <person name="Haft D.R."/>
            <person name="McCorrison J."/>
            <person name="Torralba M."/>
            <person name="Gillis M."/>
            <person name="Haft D.H."/>
            <person name="Methe B."/>
            <person name="Sutton G."/>
            <person name="Nelson K.E."/>
        </authorList>
    </citation>
    <scope>NUCLEOTIDE SEQUENCE [LARGE SCALE GENOMIC DNA]</scope>
    <source>
        <strain evidence="3 5">ATCC 35536</strain>
        <strain evidence="2 4">VPI DR56BR1116</strain>
    </source>
</reference>
<dbReference type="Pfam" id="PF08972">
    <property type="entry name" value="DUF1902"/>
    <property type="match status" value="1"/>
</dbReference>
<dbReference type="Proteomes" id="UP000016646">
    <property type="component" value="Unassembled WGS sequence"/>
</dbReference>
<comment type="caution">
    <text evidence="2">The sequence shown here is derived from an EMBL/GenBank/DDBJ whole genome shotgun (WGS) entry which is preliminary data.</text>
</comment>